<dbReference type="WBParaSite" id="scf7180000420069.g4680">
    <property type="protein sequence ID" value="scf7180000420069.g4680"/>
    <property type="gene ID" value="scf7180000420069.g4680"/>
</dbReference>
<keyword evidence="1" id="KW-1185">Reference proteome</keyword>
<reference evidence="2" key="1">
    <citation type="submission" date="2022-11" db="UniProtKB">
        <authorList>
            <consortium name="WormBaseParasite"/>
        </authorList>
    </citation>
    <scope>IDENTIFICATION</scope>
</reference>
<dbReference type="Proteomes" id="UP000887560">
    <property type="component" value="Unplaced"/>
</dbReference>
<organism evidence="1 2">
    <name type="scientific">Meloidogyne floridensis</name>
    <dbReference type="NCBI Taxonomy" id="298350"/>
    <lineage>
        <taxon>Eukaryota</taxon>
        <taxon>Metazoa</taxon>
        <taxon>Ecdysozoa</taxon>
        <taxon>Nematoda</taxon>
        <taxon>Chromadorea</taxon>
        <taxon>Rhabditida</taxon>
        <taxon>Tylenchina</taxon>
        <taxon>Tylenchomorpha</taxon>
        <taxon>Tylenchoidea</taxon>
        <taxon>Meloidogynidae</taxon>
        <taxon>Meloidogyninae</taxon>
        <taxon>Meloidogyne</taxon>
    </lineage>
</organism>
<sequence>MRTGRNRRLLEPANYKEFNLVDLSLLINILKNIKTEELNDSTMENIILNMGVRVLRAINSPELINNQNISFSVLKINKAIRHIESVVIGQYMHNLRSELADPGQKMGYIYSRLVDYGLFMQTRNYIGFLSQYGIEIDRNLINQGRFPCQTSLNSKSGEELDNILQNIQEPTQFERNLLIFYNLLALTRILIGINQLSIIEYFYAYDEFEVTANHLLSFTLRHLHIYNYISNYRVSYTQGHYQERARLLDSLRMIEGHLRQSYNPSFIYQTNIRPFMN</sequence>
<dbReference type="AlphaFoldDB" id="A0A915NM26"/>
<evidence type="ECO:0000313" key="1">
    <source>
        <dbReference type="Proteomes" id="UP000887560"/>
    </source>
</evidence>
<protein>
    <submittedName>
        <fullName evidence="2">Uncharacterized protein</fullName>
    </submittedName>
</protein>
<name>A0A915NM26_9BILA</name>
<accession>A0A915NM26</accession>
<proteinExistence type="predicted"/>
<evidence type="ECO:0000313" key="2">
    <source>
        <dbReference type="WBParaSite" id="scf7180000420069.g4680"/>
    </source>
</evidence>